<dbReference type="RefSeq" id="WP_027698288.1">
    <property type="nucleotide sequence ID" value="NZ_DF820484.1"/>
</dbReference>
<dbReference type="EMBL" id="DF820484">
    <property type="protein sequence ID" value="GAK30152.1"/>
    <property type="molecule type" value="Genomic_DNA"/>
</dbReference>
<keyword evidence="2" id="KW-1185">Reference proteome</keyword>
<name>A0A069CRZ5_WEIOS</name>
<dbReference type="OrthoDB" id="9998018at2"/>
<gene>
    <name evidence="1" type="ORF">WOSG25_012490</name>
</gene>
<dbReference type="eggNOG" id="COG4333">
    <property type="taxonomic scope" value="Bacteria"/>
</dbReference>
<evidence type="ECO:0000313" key="1">
    <source>
        <dbReference type="EMBL" id="GAK30152.1"/>
    </source>
</evidence>
<evidence type="ECO:0000313" key="2">
    <source>
        <dbReference type="Proteomes" id="UP000030643"/>
    </source>
</evidence>
<dbReference type="AlphaFoldDB" id="A0A069CRZ5"/>
<accession>A0A069CRZ5</accession>
<organism evidence="1 2">
    <name type="scientific">Weissella oryzae (strain DSM 25784 / JCM 18191 / LMG 30913 / SG25)</name>
    <dbReference type="NCBI Taxonomy" id="1329250"/>
    <lineage>
        <taxon>Bacteria</taxon>
        <taxon>Bacillati</taxon>
        <taxon>Bacillota</taxon>
        <taxon>Bacilli</taxon>
        <taxon>Lactobacillales</taxon>
        <taxon>Lactobacillaceae</taxon>
        <taxon>Weissella</taxon>
    </lineage>
</organism>
<sequence length="93" mass="10344">MDDEAFFSARVWRLIWCGIEVGTVAGNNFLVLAVDKIKVLVSQNEKEPAHPLSSGVRSSGLPWQLDTIEATGLYEKIVKQRATAKIRMEIATK</sequence>
<proteinExistence type="predicted"/>
<dbReference type="Proteomes" id="UP000030643">
    <property type="component" value="Unassembled WGS sequence"/>
</dbReference>
<reference evidence="2" key="1">
    <citation type="journal article" date="2014" name="Genome Announc.">
        <title>Draft genome sequence of Weissella oryzae SG25T, isolated from fermented rice grains.</title>
        <authorList>
            <person name="Tanizawa Y."/>
            <person name="Fujisawa T."/>
            <person name="Mochizuki T."/>
            <person name="Kaminuma E."/>
            <person name="Suzuki Y."/>
            <person name="Nakamura Y."/>
            <person name="Tohno M."/>
        </authorList>
    </citation>
    <scope>NUCLEOTIDE SEQUENCE [LARGE SCALE GENOMIC DNA]</scope>
    <source>
        <strain evidence="2">DSM 25784 / JCM 18191 / LMG 30913 / SG25</strain>
    </source>
</reference>
<protein>
    <submittedName>
        <fullName evidence="1">Uncharacterized protein</fullName>
    </submittedName>
</protein>